<evidence type="ECO:0000313" key="2">
    <source>
        <dbReference type="EMBL" id="KEZ91775.1"/>
    </source>
</evidence>
<dbReference type="InterPro" id="IPR041657">
    <property type="entry name" value="HTH_17"/>
</dbReference>
<reference evidence="2 3" key="1">
    <citation type="submission" date="2014-07" db="EMBL/GenBank/DDBJ databases">
        <title>Draft genome of Clostridium celerecrescens 152B isolated from sediments associated with methane hydrate from Krishna Godavari basin.</title>
        <authorList>
            <person name="Honkalas V.S."/>
            <person name="Dabir A.P."/>
            <person name="Arora P."/>
            <person name="Dhakephalkar P.K."/>
        </authorList>
    </citation>
    <scope>NUCLEOTIDE SEQUENCE [LARGE SCALE GENOMIC DNA]</scope>
    <source>
        <strain evidence="2 3">152B</strain>
    </source>
</reference>
<protein>
    <recommendedName>
        <fullName evidence="1">Helix-turn-helix domain-containing protein</fullName>
    </recommendedName>
</protein>
<evidence type="ECO:0000313" key="3">
    <source>
        <dbReference type="Proteomes" id="UP000028525"/>
    </source>
</evidence>
<evidence type="ECO:0000259" key="1">
    <source>
        <dbReference type="Pfam" id="PF12728"/>
    </source>
</evidence>
<accession>A0A084JS41</accession>
<dbReference type="STRING" id="29354.IO98_00925"/>
<gene>
    <name evidence="2" type="ORF">IO98_00925</name>
</gene>
<comment type="caution">
    <text evidence="2">The sequence shown here is derived from an EMBL/GenBank/DDBJ whole genome shotgun (WGS) entry which is preliminary data.</text>
</comment>
<dbReference type="InterPro" id="IPR009061">
    <property type="entry name" value="DNA-bd_dom_put_sf"/>
</dbReference>
<dbReference type="InterPro" id="IPR010093">
    <property type="entry name" value="SinI_DNA-bd"/>
</dbReference>
<feature type="domain" description="Helix-turn-helix" evidence="1">
    <location>
        <begin position="5"/>
        <end position="54"/>
    </location>
</feature>
<sequence length="153" mass="17555">MKEKYYTVEQISEMLNIHPKTIQRYIREGKLQAGKIGKSWRVTGHDLSVFMESTRPQAGKVTIPLNKNSDYEIKVSSVIDIDVKGMDDAIRIMNTVTAALNTNLPEYGHPTMHAQFLESECKVRVTIWGNIQFAQAIIQLIMELVEIIRQEDY</sequence>
<keyword evidence="3" id="KW-1185">Reference proteome</keyword>
<dbReference type="NCBIfam" id="TIGR01764">
    <property type="entry name" value="excise"/>
    <property type="match status" value="1"/>
</dbReference>
<name>A0A084JS41_9FIRM</name>
<dbReference type="EMBL" id="JPME01000002">
    <property type="protein sequence ID" value="KEZ91775.1"/>
    <property type="molecule type" value="Genomic_DNA"/>
</dbReference>
<dbReference type="OrthoDB" id="26294at2"/>
<dbReference type="Pfam" id="PF12728">
    <property type="entry name" value="HTH_17"/>
    <property type="match status" value="1"/>
</dbReference>
<dbReference type="SUPFAM" id="SSF46955">
    <property type="entry name" value="Putative DNA-binding domain"/>
    <property type="match status" value="1"/>
</dbReference>
<organism evidence="2 3">
    <name type="scientific">Lacrimispora celerecrescens</name>
    <dbReference type="NCBI Taxonomy" id="29354"/>
    <lineage>
        <taxon>Bacteria</taxon>
        <taxon>Bacillati</taxon>
        <taxon>Bacillota</taxon>
        <taxon>Clostridia</taxon>
        <taxon>Lachnospirales</taxon>
        <taxon>Lachnospiraceae</taxon>
        <taxon>Lacrimispora</taxon>
    </lineage>
</organism>
<dbReference type="RefSeq" id="WP_038277151.1">
    <property type="nucleotide sequence ID" value="NZ_JPME01000002.1"/>
</dbReference>
<dbReference type="GO" id="GO:0003677">
    <property type="term" value="F:DNA binding"/>
    <property type="evidence" value="ECO:0007669"/>
    <property type="project" value="InterPro"/>
</dbReference>
<dbReference type="AlphaFoldDB" id="A0A084JS41"/>
<dbReference type="Proteomes" id="UP000028525">
    <property type="component" value="Unassembled WGS sequence"/>
</dbReference>
<proteinExistence type="predicted"/>